<dbReference type="PANTHER" id="PTHR38454:SF1">
    <property type="entry name" value="INTEGRAL MEMBRANE PROTEIN"/>
    <property type="match status" value="1"/>
</dbReference>
<protein>
    <submittedName>
        <fullName evidence="2">YfhO family protein</fullName>
    </submittedName>
</protein>
<feature type="transmembrane region" description="Helical" evidence="1">
    <location>
        <begin position="374"/>
        <end position="391"/>
    </location>
</feature>
<proteinExistence type="predicted"/>
<feature type="transmembrane region" description="Helical" evidence="1">
    <location>
        <begin position="132"/>
        <end position="154"/>
    </location>
</feature>
<organism evidence="2 3">
    <name type="scientific">Candidatus Blautia faecavium</name>
    <dbReference type="NCBI Taxonomy" id="2838487"/>
    <lineage>
        <taxon>Bacteria</taxon>
        <taxon>Bacillati</taxon>
        <taxon>Bacillota</taxon>
        <taxon>Clostridia</taxon>
        <taxon>Lachnospirales</taxon>
        <taxon>Lachnospiraceae</taxon>
        <taxon>Blautia</taxon>
    </lineage>
</organism>
<name>A0A9D2LSQ9_9FIRM</name>
<dbReference type="Pfam" id="PF09586">
    <property type="entry name" value="YfhO"/>
    <property type="match status" value="1"/>
</dbReference>
<feature type="transmembrane region" description="Helical" evidence="1">
    <location>
        <begin position="887"/>
        <end position="908"/>
    </location>
</feature>
<feature type="transmembrane region" description="Helical" evidence="1">
    <location>
        <begin position="349"/>
        <end position="368"/>
    </location>
</feature>
<evidence type="ECO:0000313" key="2">
    <source>
        <dbReference type="EMBL" id="HJB28595.1"/>
    </source>
</evidence>
<feature type="transmembrane region" description="Helical" evidence="1">
    <location>
        <begin position="261"/>
        <end position="284"/>
    </location>
</feature>
<keyword evidence="1" id="KW-0812">Transmembrane</keyword>
<feature type="transmembrane region" description="Helical" evidence="1">
    <location>
        <begin position="456"/>
        <end position="477"/>
    </location>
</feature>
<dbReference type="AlphaFoldDB" id="A0A9D2LSQ9"/>
<reference evidence="2" key="1">
    <citation type="journal article" date="2021" name="PeerJ">
        <title>Extensive microbial diversity within the chicken gut microbiome revealed by metagenomics and culture.</title>
        <authorList>
            <person name="Gilroy R."/>
            <person name="Ravi A."/>
            <person name="Getino M."/>
            <person name="Pursley I."/>
            <person name="Horton D.L."/>
            <person name="Alikhan N.F."/>
            <person name="Baker D."/>
            <person name="Gharbi K."/>
            <person name="Hall N."/>
            <person name="Watson M."/>
            <person name="Adriaenssens E.M."/>
            <person name="Foster-Nyarko E."/>
            <person name="Jarju S."/>
            <person name="Secka A."/>
            <person name="Antonio M."/>
            <person name="Oren A."/>
            <person name="Chaudhuri R.R."/>
            <person name="La Ragione R."/>
            <person name="Hildebrand F."/>
            <person name="Pallen M.J."/>
        </authorList>
    </citation>
    <scope>NUCLEOTIDE SEQUENCE</scope>
    <source>
        <strain evidence="2">ChiSjej1B19-5720</strain>
    </source>
</reference>
<accession>A0A9D2LSQ9</accession>
<keyword evidence="1" id="KW-1133">Transmembrane helix</keyword>
<comment type="caution">
    <text evidence="2">The sequence shown here is derived from an EMBL/GenBank/DDBJ whole genome shotgun (WGS) entry which is preliminary data.</text>
</comment>
<dbReference type="PANTHER" id="PTHR38454">
    <property type="entry name" value="INTEGRAL MEMBRANE PROTEIN-RELATED"/>
    <property type="match status" value="1"/>
</dbReference>
<feature type="transmembrane region" description="Helical" evidence="1">
    <location>
        <begin position="161"/>
        <end position="178"/>
    </location>
</feature>
<evidence type="ECO:0000313" key="3">
    <source>
        <dbReference type="Proteomes" id="UP000823842"/>
    </source>
</evidence>
<reference evidence="2" key="2">
    <citation type="submission" date="2021-04" db="EMBL/GenBank/DDBJ databases">
        <authorList>
            <person name="Gilroy R."/>
        </authorList>
    </citation>
    <scope>NUCLEOTIDE SEQUENCE</scope>
    <source>
        <strain evidence="2">ChiSjej1B19-5720</strain>
    </source>
</reference>
<keyword evidence="1" id="KW-0472">Membrane</keyword>
<feature type="transmembrane region" description="Helical" evidence="1">
    <location>
        <begin position="316"/>
        <end position="337"/>
    </location>
</feature>
<feature type="transmembrane region" description="Helical" evidence="1">
    <location>
        <begin position="210"/>
        <end position="240"/>
    </location>
</feature>
<dbReference type="InterPro" id="IPR018580">
    <property type="entry name" value="Uncharacterised_YfhO"/>
</dbReference>
<feature type="transmembrane region" description="Helical" evidence="1">
    <location>
        <begin position="425"/>
        <end position="444"/>
    </location>
</feature>
<dbReference type="Proteomes" id="UP000823842">
    <property type="component" value="Unassembled WGS sequence"/>
</dbReference>
<feature type="transmembrane region" description="Helical" evidence="1">
    <location>
        <begin position="30"/>
        <end position="50"/>
    </location>
</feature>
<gene>
    <name evidence="2" type="ORF">IAA06_07345</name>
</gene>
<evidence type="ECO:0000256" key="1">
    <source>
        <dbReference type="SAM" id="Phobius"/>
    </source>
</evidence>
<sequence>MEKNLRDAPRPENRKKIYALFAIGEDRKRFYFAYTIAALLLFACITLIFYGSGKSFVWSSDGLRQHYTSLAYYGQYLRSIIKNILVEHTLEIPMWDLHIGYGSDILTALNYYVMGDPVNLLSVFVPERYTEYLYGFLIFFRIYLAGLAFTRFCFFHQNKQAPVFLGTLIYITSQWVLATGFDHPSFLNPCIYFPLILLGVDKILAGKKPFVYIFSIGIAGMVNFYFFYMMGLLTVAYAVFRYFMIYKGWKWKEIGRLLGKFCLYSMIGIAISAVILLPLVMQVLGTGRMEAEYYVSILYSPGFYKELPTALAGTRLSRYTIIGVAGVCAMSVSVLFMKRKKYTGIKAGLIFIALLFCIPYAGHVLNGFSYVGNRWSWAAVMFFSYLFVKMYPEFFLLGKKERIILCILSVLYGAYVIWFPKDNELGNDLAGLVILLTGIGFLMVQGYGMTGKKRMARLLAGSVTVSVMANICGAFWLGEEGWGRTGRHEEAGMVYEATHDSIQMALKAIDGIAAYRYEKKNVPDTLYNDAMLNGLNSGQYYFSVAPEGVSDFFQENYLDNPAEQRIGDLGGRSWLMKLFSMRYYVGREGDIPYGYAPVETDAELPEGIGIYEDTSALPLVYTYDSYITEEEFEGLGPAQKQEAMLQGVVLEESGLPESDLEFHSNTVTYKVTEENGVRMEEDGIYVEKEGGSLILEVEGEPFCETYVSFTDLQYEGVDKTDRLIFEDSSITEGSILAKVDAEGERTVQSLSLRSPKSRFQGDRSNYILNLGYREDGIQRIKIGFGNEGKYSFEKLEVICQEMEPLNELAAQRNQDTIEDFTADGNDVSCSVTLDESKAVVFSIPYSKGWSVMVDGEEAEVKEANGLFMAVEIGAGTHEIVLHYETPYIRAGAALTGTGLAASIGVYIFEKEKKRRKKSMKINEKSI</sequence>
<feature type="transmembrane region" description="Helical" evidence="1">
    <location>
        <begin position="403"/>
        <end position="419"/>
    </location>
</feature>
<dbReference type="EMBL" id="DWYZ01000142">
    <property type="protein sequence ID" value="HJB28595.1"/>
    <property type="molecule type" value="Genomic_DNA"/>
</dbReference>